<gene>
    <name evidence="2" type="ORF">NCTC7357_00792</name>
</gene>
<organism evidence="2 3">
    <name type="scientific">Pseudomonas chlororaphis</name>
    <dbReference type="NCBI Taxonomy" id="587753"/>
    <lineage>
        <taxon>Bacteria</taxon>
        <taxon>Pseudomonadati</taxon>
        <taxon>Pseudomonadota</taxon>
        <taxon>Gammaproteobacteria</taxon>
        <taxon>Pseudomonadales</taxon>
        <taxon>Pseudomonadaceae</taxon>
        <taxon>Pseudomonas</taxon>
    </lineage>
</organism>
<dbReference type="Pfam" id="PF24719">
    <property type="entry name" value="Imm33-like"/>
    <property type="match status" value="1"/>
</dbReference>
<evidence type="ECO:0000259" key="1">
    <source>
        <dbReference type="Pfam" id="PF24719"/>
    </source>
</evidence>
<name>A0AAX3FPD3_9PSED</name>
<evidence type="ECO:0000313" key="3">
    <source>
        <dbReference type="Proteomes" id="UP000277437"/>
    </source>
</evidence>
<dbReference type="RefSeq" id="WP_036998556.1">
    <property type="nucleotide sequence ID" value="NZ_CP118137.1"/>
</dbReference>
<dbReference type="AlphaFoldDB" id="A0AAX3FPD3"/>
<dbReference type="EMBL" id="LR134334">
    <property type="protein sequence ID" value="VEF72556.1"/>
    <property type="molecule type" value="Genomic_DNA"/>
</dbReference>
<protein>
    <recommendedName>
        <fullName evidence="1">Imm33-like domain-containing protein</fullName>
    </recommendedName>
</protein>
<feature type="domain" description="Imm33-like" evidence="1">
    <location>
        <begin position="2"/>
        <end position="100"/>
    </location>
</feature>
<sequence length="102" mass="11335">MQKDICEKYGLPVLPPDEMVAIAIATLGQSPIYGTRIPLPEGGNVSWFIHCGEHSGADDFYQAVHTEHLKEMLPQVLNYLCLPAGAKFIIDNEGYEDVWMEG</sequence>
<dbReference type="InterPro" id="IPR056509">
    <property type="entry name" value="Imm33-like"/>
</dbReference>
<dbReference type="Proteomes" id="UP000277437">
    <property type="component" value="Chromosome"/>
</dbReference>
<evidence type="ECO:0000313" key="2">
    <source>
        <dbReference type="EMBL" id="VEF72556.1"/>
    </source>
</evidence>
<reference evidence="2 3" key="1">
    <citation type="submission" date="2018-12" db="EMBL/GenBank/DDBJ databases">
        <authorList>
            <consortium name="Pathogen Informatics"/>
        </authorList>
    </citation>
    <scope>NUCLEOTIDE SEQUENCE [LARGE SCALE GENOMIC DNA]</scope>
    <source>
        <strain evidence="2 3">NCTC7357</strain>
    </source>
</reference>
<proteinExistence type="predicted"/>
<accession>A0AAX3FPD3</accession>